<dbReference type="EMBL" id="CM044701">
    <property type="protein sequence ID" value="KAI5680551.1"/>
    <property type="molecule type" value="Genomic_DNA"/>
</dbReference>
<evidence type="ECO:0000313" key="1">
    <source>
        <dbReference type="EMBL" id="KAI5680551.1"/>
    </source>
</evidence>
<organism evidence="1 2">
    <name type="scientific">Catharanthus roseus</name>
    <name type="common">Madagascar periwinkle</name>
    <name type="synonym">Vinca rosea</name>
    <dbReference type="NCBI Taxonomy" id="4058"/>
    <lineage>
        <taxon>Eukaryota</taxon>
        <taxon>Viridiplantae</taxon>
        <taxon>Streptophyta</taxon>
        <taxon>Embryophyta</taxon>
        <taxon>Tracheophyta</taxon>
        <taxon>Spermatophyta</taxon>
        <taxon>Magnoliopsida</taxon>
        <taxon>eudicotyledons</taxon>
        <taxon>Gunneridae</taxon>
        <taxon>Pentapetalae</taxon>
        <taxon>asterids</taxon>
        <taxon>lamiids</taxon>
        <taxon>Gentianales</taxon>
        <taxon>Apocynaceae</taxon>
        <taxon>Rauvolfioideae</taxon>
        <taxon>Vinceae</taxon>
        <taxon>Catharanthinae</taxon>
        <taxon>Catharanthus</taxon>
    </lineage>
</organism>
<dbReference type="Proteomes" id="UP001060085">
    <property type="component" value="Linkage Group LG01"/>
</dbReference>
<protein>
    <submittedName>
        <fullName evidence="1">Uncharacterized protein</fullName>
    </submittedName>
</protein>
<sequence length="122" mass="13518">MIVTSKPVYFFLYCILYSLAYRIGKGGGKGEGKGERKAWKYGGERKVVTLKQNVRRGGDVGQEERDEKSVEDITNVVVSDDEPRNNMARVDVQGGNNAETKWDAMVSGVEHFVSSQVMVKAA</sequence>
<proteinExistence type="predicted"/>
<accession>A0ACC0C6I8</accession>
<reference evidence="2" key="1">
    <citation type="journal article" date="2023" name="Nat. Plants">
        <title>Single-cell RNA sequencing provides a high-resolution roadmap for understanding the multicellular compartmentation of specialized metabolism.</title>
        <authorList>
            <person name="Sun S."/>
            <person name="Shen X."/>
            <person name="Li Y."/>
            <person name="Li Y."/>
            <person name="Wang S."/>
            <person name="Li R."/>
            <person name="Zhang H."/>
            <person name="Shen G."/>
            <person name="Guo B."/>
            <person name="Wei J."/>
            <person name="Xu J."/>
            <person name="St-Pierre B."/>
            <person name="Chen S."/>
            <person name="Sun C."/>
        </authorList>
    </citation>
    <scope>NUCLEOTIDE SEQUENCE [LARGE SCALE GENOMIC DNA]</scope>
</reference>
<comment type="caution">
    <text evidence="1">The sequence shown here is derived from an EMBL/GenBank/DDBJ whole genome shotgun (WGS) entry which is preliminary data.</text>
</comment>
<evidence type="ECO:0000313" key="2">
    <source>
        <dbReference type="Proteomes" id="UP001060085"/>
    </source>
</evidence>
<gene>
    <name evidence="1" type="ORF">M9H77_01778</name>
</gene>
<keyword evidence="2" id="KW-1185">Reference proteome</keyword>
<name>A0ACC0C6I8_CATRO</name>